<dbReference type="PANTHER" id="PTHR38698:SF1">
    <property type="entry name" value="FUNGAL PROTEIN"/>
    <property type="match status" value="1"/>
</dbReference>
<feature type="compositionally biased region" description="Polar residues" evidence="1">
    <location>
        <begin position="431"/>
        <end position="444"/>
    </location>
</feature>
<dbReference type="OrthoDB" id="5378975at2759"/>
<evidence type="ECO:0000313" key="3">
    <source>
        <dbReference type="Proteomes" id="UP000237438"/>
    </source>
</evidence>
<dbReference type="STRING" id="225359.A0A2S4PSG0"/>
<evidence type="ECO:0000256" key="1">
    <source>
        <dbReference type="SAM" id="MobiDB-lite"/>
    </source>
</evidence>
<evidence type="ECO:0000313" key="2">
    <source>
        <dbReference type="EMBL" id="POS84969.1"/>
    </source>
</evidence>
<dbReference type="EMBL" id="PEDP01000782">
    <property type="protein sequence ID" value="POS84969.1"/>
    <property type="molecule type" value="Genomic_DNA"/>
</dbReference>
<feature type="region of interest" description="Disordered" evidence="1">
    <location>
        <begin position="406"/>
        <end position="458"/>
    </location>
</feature>
<dbReference type="Pfam" id="PF17104">
    <property type="entry name" value="YBL010C_LAA2"/>
    <property type="match status" value="1"/>
</dbReference>
<feature type="compositionally biased region" description="Low complexity" evidence="1">
    <location>
        <begin position="406"/>
        <end position="418"/>
    </location>
</feature>
<feature type="compositionally biased region" description="Polar residues" evidence="1">
    <location>
        <begin position="10"/>
        <end position="19"/>
    </location>
</feature>
<proteinExistence type="predicted"/>
<organism evidence="2 3">
    <name type="scientific">Erysiphe pulchra</name>
    <dbReference type="NCBI Taxonomy" id="225359"/>
    <lineage>
        <taxon>Eukaryota</taxon>
        <taxon>Fungi</taxon>
        <taxon>Dikarya</taxon>
        <taxon>Ascomycota</taxon>
        <taxon>Pezizomycotina</taxon>
        <taxon>Leotiomycetes</taxon>
        <taxon>Erysiphales</taxon>
        <taxon>Erysiphaceae</taxon>
        <taxon>Erysiphe</taxon>
    </lineage>
</organism>
<accession>A0A2S4PSG0</accession>
<reference evidence="2 3" key="1">
    <citation type="submission" date="2017-10" db="EMBL/GenBank/DDBJ databases">
        <title>Development of genomic resources for the powdery mildew, Erysiphe pulchra.</title>
        <authorList>
            <person name="Wadl P.A."/>
            <person name="Mack B.M."/>
            <person name="Moore G."/>
            <person name="Beltz S.B."/>
        </authorList>
    </citation>
    <scope>NUCLEOTIDE SEQUENCE [LARGE SCALE GENOMIC DNA]</scope>
    <source>
        <strain evidence="2">Cflorida</strain>
    </source>
</reference>
<feature type="compositionally biased region" description="Basic and acidic residues" evidence="1">
    <location>
        <begin position="20"/>
        <end position="38"/>
    </location>
</feature>
<dbReference type="PANTHER" id="PTHR38698">
    <property type="entry name" value="EXPRESSED PROTEIN"/>
    <property type="match status" value="1"/>
</dbReference>
<comment type="caution">
    <text evidence="2">The sequence shown here is derived from an EMBL/GenBank/DDBJ whole genome shotgun (WGS) entry which is preliminary data.</text>
</comment>
<protein>
    <submittedName>
        <fullName evidence="2">Uncharacterized protein</fullName>
    </submittedName>
</protein>
<dbReference type="InterPro" id="IPR031355">
    <property type="entry name" value="YBL010C/LAA2-like"/>
</dbReference>
<name>A0A2S4PSG0_9PEZI</name>
<sequence>MSEEDKSYKESSATPTTIDKQLETNEHADSSDSDDHFSDAQSGLEQVTSNNSLFSAQSNHNERPETTVQNLHDHEIAPDQNSIPIELGSESPKLIRNFSFPIPITIVEKIDPSSLSHGEVPGTEAHEIRAADAAPDLVVKVTSGHTRPWSNRARAVSTPGDRPIPITRVERIDRRPSYGEIPGTLAYEARRKDAVPDIIEEVEDIPERLTESVSPTLPRYHSLTQTHKSSSEMASINDYITPKSSDSLEKDYELGIEIGDDFDEFEEGEEDAEFGEFDDSFQQAAPTNSLLYSIQDRQRFPVLDFTIYDTPEEIQDALEPYLNVLFPTDSIDNSVLPPLSAESSTFLTPRSASLWTQLVAPPSLQPPRWIQSRIRRLFLVSLGVPVDLDEILPASKQKKLILPSVNLNPLSNSPRNSSDILSNSRLKKGNASESTLSLDSQGKPSRQDSQRSIRLKPAPPTLDLFSARQLCMTTNEALSGLTGEEMRQHMKRLKQIESRAKEVLVYWNERKNEKLGDREAFEGVIENLVKHARKARV</sequence>
<feature type="region of interest" description="Disordered" evidence="1">
    <location>
        <begin position="1"/>
        <end position="67"/>
    </location>
</feature>
<feature type="compositionally biased region" description="Polar residues" evidence="1">
    <location>
        <begin position="43"/>
        <end position="59"/>
    </location>
</feature>
<gene>
    <name evidence="2" type="ORF">EPUL_002444</name>
</gene>
<dbReference type="Proteomes" id="UP000237438">
    <property type="component" value="Unassembled WGS sequence"/>
</dbReference>
<keyword evidence="3" id="KW-1185">Reference proteome</keyword>
<dbReference type="AlphaFoldDB" id="A0A2S4PSG0"/>